<name>A0A0E9XWZ2_ANGAN</name>
<sequence>MKQMILETELLRSKWGSKGLPCSRSISS</sequence>
<dbReference type="EMBL" id="GBXM01002222">
    <property type="protein sequence ID" value="JAI06356.1"/>
    <property type="molecule type" value="Transcribed_RNA"/>
</dbReference>
<reference evidence="1" key="1">
    <citation type="submission" date="2014-11" db="EMBL/GenBank/DDBJ databases">
        <authorList>
            <person name="Amaro Gonzalez C."/>
        </authorList>
    </citation>
    <scope>NUCLEOTIDE SEQUENCE</scope>
</reference>
<proteinExistence type="predicted"/>
<organism evidence="1">
    <name type="scientific">Anguilla anguilla</name>
    <name type="common">European freshwater eel</name>
    <name type="synonym">Muraena anguilla</name>
    <dbReference type="NCBI Taxonomy" id="7936"/>
    <lineage>
        <taxon>Eukaryota</taxon>
        <taxon>Metazoa</taxon>
        <taxon>Chordata</taxon>
        <taxon>Craniata</taxon>
        <taxon>Vertebrata</taxon>
        <taxon>Euteleostomi</taxon>
        <taxon>Actinopterygii</taxon>
        <taxon>Neopterygii</taxon>
        <taxon>Teleostei</taxon>
        <taxon>Anguilliformes</taxon>
        <taxon>Anguillidae</taxon>
        <taxon>Anguilla</taxon>
    </lineage>
</organism>
<reference evidence="1" key="2">
    <citation type="journal article" date="2015" name="Fish Shellfish Immunol.">
        <title>Early steps in the European eel (Anguilla anguilla)-Vibrio vulnificus interaction in the gills: Role of the RtxA13 toxin.</title>
        <authorList>
            <person name="Callol A."/>
            <person name="Pajuelo D."/>
            <person name="Ebbesson L."/>
            <person name="Teles M."/>
            <person name="MacKenzie S."/>
            <person name="Amaro C."/>
        </authorList>
    </citation>
    <scope>NUCLEOTIDE SEQUENCE</scope>
</reference>
<dbReference type="AlphaFoldDB" id="A0A0E9XWZ2"/>
<accession>A0A0E9XWZ2</accession>
<protein>
    <submittedName>
        <fullName evidence="1">Uncharacterized protein</fullName>
    </submittedName>
</protein>
<evidence type="ECO:0000313" key="1">
    <source>
        <dbReference type="EMBL" id="JAI06356.1"/>
    </source>
</evidence>